<dbReference type="Proteomes" id="UP001620645">
    <property type="component" value="Unassembled WGS sequence"/>
</dbReference>
<gene>
    <name evidence="3" type="ORF">niasHS_011698</name>
</gene>
<evidence type="ECO:0000313" key="3">
    <source>
        <dbReference type="EMBL" id="KAL3081454.1"/>
    </source>
</evidence>
<feature type="transmembrane region" description="Helical" evidence="2">
    <location>
        <begin position="33"/>
        <end position="51"/>
    </location>
</feature>
<feature type="compositionally biased region" description="Gly residues" evidence="1">
    <location>
        <begin position="1"/>
        <end position="17"/>
    </location>
</feature>
<reference evidence="3 4" key="1">
    <citation type="submission" date="2024-10" db="EMBL/GenBank/DDBJ databases">
        <authorList>
            <person name="Kim D."/>
        </authorList>
    </citation>
    <scope>NUCLEOTIDE SEQUENCE [LARGE SCALE GENOMIC DNA]</scope>
    <source>
        <strain evidence="3">Taebaek</strain>
    </source>
</reference>
<accession>A0ABD2IN14</accession>
<dbReference type="AlphaFoldDB" id="A0ABD2IN14"/>
<feature type="region of interest" description="Disordered" evidence="1">
    <location>
        <begin position="47"/>
        <end position="142"/>
    </location>
</feature>
<sequence>MIDSGGGIVPPGDGGQSPEGLKNHPPLPSGGRGGFVIITNAATVVVGAMPSPTFARRERRRDAALRTSATSDLHPSPPPSLRTPLKNLAPAIGGNPRIPRPPPEAEEGKTGGTPTDAAKDWGRVKNTPSLWDGRTEERKKTV</sequence>
<feature type="region of interest" description="Disordered" evidence="1">
    <location>
        <begin position="1"/>
        <end position="34"/>
    </location>
</feature>
<keyword evidence="2" id="KW-0472">Membrane</keyword>
<name>A0ABD2IN14_HETSC</name>
<protein>
    <submittedName>
        <fullName evidence="3">Uncharacterized protein</fullName>
    </submittedName>
</protein>
<evidence type="ECO:0000313" key="4">
    <source>
        <dbReference type="Proteomes" id="UP001620645"/>
    </source>
</evidence>
<proteinExistence type="predicted"/>
<dbReference type="EMBL" id="JBICCN010000273">
    <property type="protein sequence ID" value="KAL3081454.1"/>
    <property type="molecule type" value="Genomic_DNA"/>
</dbReference>
<feature type="compositionally biased region" description="Basic and acidic residues" evidence="1">
    <location>
        <begin position="133"/>
        <end position="142"/>
    </location>
</feature>
<keyword evidence="2" id="KW-0812">Transmembrane</keyword>
<evidence type="ECO:0000256" key="1">
    <source>
        <dbReference type="SAM" id="MobiDB-lite"/>
    </source>
</evidence>
<comment type="caution">
    <text evidence="3">The sequence shown here is derived from an EMBL/GenBank/DDBJ whole genome shotgun (WGS) entry which is preliminary data.</text>
</comment>
<keyword evidence="2" id="KW-1133">Transmembrane helix</keyword>
<keyword evidence="4" id="KW-1185">Reference proteome</keyword>
<evidence type="ECO:0000256" key="2">
    <source>
        <dbReference type="SAM" id="Phobius"/>
    </source>
</evidence>
<organism evidence="3 4">
    <name type="scientific">Heterodera schachtii</name>
    <name type="common">Sugarbeet cyst nematode worm</name>
    <name type="synonym">Tylenchus schachtii</name>
    <dbReference type="NCBI Taxonomy" id="97005"/>
    <lineage>
        <taxon>Eukaryota</taxon>
        <taxon>Metazoa</taxon>
        <taxon>Ecdysozoa</taxon>
        <taxon>Nematoda</taxon>
        <taxon>Chromadorea</taxon>
        <taxon>Rhabditida</taxon>
        <taxon>Tylenchina</taxon>
        <taxon>Tylenchomorpha</taxon>
        <taxon>Tylenchoidea</taxon>
        <taxon>Heteroderidae</taxon>
        <taxon>Heteroderinae</taxon>
        <taxon>Heterodera</taxon>
    </lineage>
</organism>